<dbReference type="Proteomes" id="UP001163846">
    <property type="component" value="Unassembled WGS sequence"/>
</dbReference>
<dbReference type="EMBL" id="MU807081">
    <property type="protein sequence ID" value="KAJ3832103.1"/>
    <property type="molecule type" value="Genomic_DNA"/>
</dbReference>
<evidence type="ECO:0000313" key="4">
    <source>
        <dbReference type="Proteomes" id="UP001163846"/>
    </source>
</evidence>
<feature type="chain" id="PRO_5041402500" evidence="2">
    <location>
        <begin position="22"/>
        <end position="346"/>
    </location>
</feature>
<reference evidence="3" key="1">
    <citation type="submission" date="2022-08" db="EMBL/GenBank/DDBJ databases">
        <authorList>
            <consortium name="DOE Joint Genome Institute"/>
            <person name="Min B."/>
            <person name="Riley R."/>
            <person name="Sierra-Patev S."/>
            <person name="Naranjo-Ortiz M."/>
            <person name="Looney B."/>
            <person name="Konkel Z."/>
            <person name="Slot J.C."/>
            <person name="Sakamoto Y."/>
            <person name="Steenwyk J.L."/>
            <person name="Rokas A."/>
            <person name="Carro J."/>
            <person name="Camarero S."/>
            <person name="Ferreira P."/>
            <person name="Molpeceres G."/>
            <person name="Ruiz-Duenas F.J."/>
            <person name="Serrano A."/>
            <person name="Henrissat B."/>
            <person name="Drula E."/>
            <person name="Hughes K.W."/>
            <person name="Mata J.L."/>
            <person name="Ishikawa N.K."/>
            <person name="Vargas-Isla R."/>
            <person name="Ushijima S."/>
            <person name="Smith C.A."/>
            <person name="Ahrendt S."/>
            <person name="Andreopoulos W."/>
            <person name="He G."/>
            <person name="Labutti K."/>
            <person name="Lipzen A."/>
            <person name="Ng V."/>
            <person name="Sandor L."/>
            <person name="Barry K."/>
            <person name="Martinez A.T."/>
            <person name="Xiao Y."/>
            <person name="Gibbons J.G."/>
            <person name="Terashima K."/>
            <person name="Hibbett D.S."/>
            <person name="Grigoriev I.V."/>
        </authorList>
    </citation>
    <scope>NUCLEOTIDE SEQUENCE</scope>
    <source>
        <strain evidence="3">TFB9207</strain>
    </source>
</reference>
<feature type="region of interest" description="Disordered" evidence="1">
    <location>
        <begin position="215"/>
        <end position="240"/>
    </location>
</feature>
<organism evidence="3 4">
    <name type="scientific">Lentinula raphanica</name>
    <dbReference type="NCBI Taxonomy" id="153919"/>
    <lineage>
        <taxon>Eukaryota</taxon>
        <taxon>Fungi</taxon>
        <taxon>Dikarya</taxon>
        <taxon>Basidiomycota</taxon>
        <taxon>Agaricomycotina</taxon>
        <taxon>Agaricomycetes</taxon>
        <taxon>Agaricomycetidae</taxon>
        <taxon>Agaricales</taxon>
        <taxon>Marasmiineae</taxon>
        <taxon>Omphalotaceae</taxon>
        <taxon>Lentinula</taxon>
    </lineage>
</organism>
<accession>A0AA38NWU8</accession>
<proteinExistence type="predicted"/>
<feature type="signal peptide" evidence="2">
    <location>
        <begin position="1"/>
        <end position="21"/>
    </location>
</feature>
<keyword evidence="2" id="KW-0732">Signal</keyword>
<gene>
    <name evidence="3" type="ORF">F5878DRAFT_647066</name>
</gene>
<keyword evidence="4" id="KW-1185">Reference proteome</keyword>
<evidence type="ECO:0000313" key="3">
    <source>
        <dbReference type="EMBL" id="KAJ3832103.1"/>
    </source>
</evidence>
<protein>
    <submittedName>
        <fullName evidence="3">Uncharacterized protein</fullName>
    </submittedName>
</protein>
<evidence type="ECO:0000256" key="2">
    <source>
        <dbReference type="SAM" id="SignalP"/>
    </source>
</evidence>
<dbReference type="AlphaFoldDB" id="A0AA38NWU8"/>
<name>A0AA38NWU8_9AGAR</name>
<sequence>MKLTQVLLSFLIAGRIFPSYAAPVVQSPKLEERGLRMDGTTHSEALEELEAFAAAKALLRIDIQEIEPQTEHLRFPKEDDGKVPVDGYTNDQFGGYIIANPKILRNRDIFECGCKTSVIGKQPNDLTCVLKETTDGPFHGHGQSDYEKAYQEHEDITLVRFYRQTMYFSPKKLYHKKVRVECVHPERDLLPEGELPPKVVEFKFTLRRKEADKEDKEFEVLPSSNEKSFEGNVKSQQEPMNDVQNEKQISIQSDSEQRVQVQNAETRERCCSLRVVRLPAAGGDCVKKIICGINGLELTFRKLTLRRLKVPGFAPHAQLELGFRHHYSGWWTSMIWDGSIRRSYVS</sequence>
<evidence type="ECO:0000256" key="1">
    <source>
        <dbReference type="SAM" id="MobiDB-lite"/>
    </source>
</evidence>
<comment type="caution">
    <text evidence="3">The sequence shown here is derived from an EMBL/GenBank/DDBJ whole genome shotgun (WGS) entry which is preliminary data.</text>
</comment>